<dbReference type="InterPro" id="IPR025746">
    <property type="entry name" value="PilX_N_dom"/>
</dbReference>
<dbReference type="InterPro" id="IPR025205">
    <property type="entry name" value="PilX/PilW_C"/>
</dbReference>
<dbReference type="Proteomes" id="UP001165423">
    <property type="component" value="Unassembled WGS sequence"/>
</dbReference>
<organism evidence="4 5">
    <name type="scientific">Cognatiluteimonas sedimenti</name>
    <dbReference type="NCBI Taxonomy" id="2927791"/>
    <lineage>
        <taxon>Bacteria</taxon>
        <taxon>Pseudomonadati</taxon>
        <taxon>Pseudomonadota</taxon>
        <taxon>Gammaproteobacteria</taxon>
        <taxon>Lysobacterales</taxon>
        <taxon>Lysobacteraceae</taxon>
        <taxon>Cognatiluteimonas</taxon>
    </lineage>
</organism>
<comment type="caution">
    <text evidence="4">The sequence shown here is derived from an EMBL/GenBank/DDBJ whole genome shotgun (WGS) entry which is preliminary data.</text>
</comment>
<sequence length="185" mass="19791">MTRRNPARQPRAAASSRGRQRGVALAVVLILLVVMTLLALVSMRGTLLQERMSANQYDRSLGFQAAEAALREAESIASAKPAVPGSGCANGVCAAPIPTDTPRWLDDANWNTISKEATDASLGNLAVKPRYIIEWMGLFPGPGCTTSGDISETGCSTLENRYRITARSRNADRADVSLQTNFAVP</sequence>
<keyword evidence="5" id="KW-1185">Reference proteome</keyword>
<protein>
    <submittedName>
        <fullName evidence="4">PilX N-terminal domain-containing pilus assembly protein</fullName>
    </submittedName>
</protein>
<keyword evidence="1" id="KW-0472">Membrane</keyword>
<dbReference type="RefSeq" id="WP_243320894.1">
    <property type="nucleotide sequence ID" value="NZ_JALGCL010000002.1"/>
</dbReference>
<evidence type="ECO:0000256" key="1">
    <source>
        <dbReference type="SAM" id="Phobius"/>
    </source>
</evidence>
<proteinExistence type="predicted"/>
<dbReference type="EMBL" id="JALGCL010000002">
    <property type="protein sequence ID" value="MCJ0825916.1"/>
    <property type="molecule type" value="Genomic_DNA"/>
</dbReference>
<evidence type="ECO:0000259" key="3">
    <source>
        <dbReference type="Pfam" id="PF14341"/>
    </source>
</evidence>
<keyword evidence="1" id="KW-1133">Transmembrane helix</keyword>
<reference evidence="4 5" key="1">
    <citation type="submission" date="2022-03" db="EMBL/GenBank/DDBJ databases">
        <title>Luteimonas soily sp. nov., a novel bacterium isolated from the soil.</title>
        <authorList>
            <person name="Zhang X."/>
        </authorList>
    </citation>
    <scope>NUCLEOTIDE SEQUENCE [LARGE SCALE GENOMIC DNA]</scope>
    <source>
        <strain evidence="4 5">50</strain>
    </source>
</reference>
<feature type="transmembrane region" description="Helical" evidence="1">
    <location>
        <begin position="21"/>
        <end position="43"/>
    </location>
</feature>
<evidence type="ECO:0000313" key="5">
    <source>
        <dbReference type="Proteomes" id="UP001165423"/>
    </source>
</evidence>
<dbReference type="Pfam" id="PF14341">
    <property type="entry name" value="PilX_N"/>
    <property type="match status" value="1"/>
</dbReference>
<feature type="domain" description="PilX/PilW C-terminal" evidence="2">
    <location>
        <begin position="91"/>
        <end position="183"/>
    </location>
</feature>
<gene>
    <name evidence="4" type="ORF">MQC88_08080</name>
</gene>
<feature type="domain" description="Type 4 fimbrial biogenesis protein PilX N-terminal" evidence="3">
    <location>
        <begin position="21"/>
        <end position="71"/>
    </location>
</feature>
<dbReference type="Pfam" id="PF13681">
    <property type="entry name" value="PilX"/>
    <property type="match status" value="1"/>
</dbReference>
<keyword evidence="1" id="KW-0812">Transmembrane</keyword>
<evidence type="ECO:0000259" key="2">
    <source>
        <dbReference type="Pfam" id="PF13681"/>
    </source>
</evidence>
<evidence type="ECO:0000313" key="4">
    <source>
        <dbReference type="EMBL" id="MCJ0825916.1"/>
    </source>
</evidence>
<accession>A0ABT0A4L0</accession>
<name>A0ABT0A4L0_9GAMM</name>